<name>A0ACC5Z6Y1_9TELE</name>
<reference evidence="1" key="1">
    <citation type="submission" date="2020-02" db="EMBL/GenBank/DDBJ databases">
        <title>Genome sequencing of the panga catfish, Pangasius djambal.</title>
        <authorList>
            <person name="Wen M."/>
            <person name="Zahm M."/>
            <person name="Roques C."/>
            <person name="Cabau C."/>
            <person name="Klopp C."/>
            <person name="Donnadieu C."/>
            <person name="Jouanno E."/>
            <person name="Avarre J.-C."/>
            <person name="Campet M."/>
            <person name="Ha T."/>
            <person name="Dugue R."/>
            <person name="Lampietro C."/>
            <person name="Louis A."/>
            <person name="Herpin A."/>
            <person name="Echchiki A."/>
            <person name="Berthelot C."/>
            <person name="Parey E."/>
            <person name="Roest-Crollius H."/>
            <person name="Braasch I."/>
            <person name="Postlethwait J.H."/>
            <person name="Bobe J."/>
            <person name="Montfort J."/>
            <person name="Bouchez O."/>
            <person name="Begum T."/>
            <person name="Schartl M."/>
            <person name="Gustiano R."/>
            <person name="Guiguen Y."/>
        </authorList>
    </citation>
    <scope>NUCLEOTIDE SEQUENCE</scope>
    <source>
        <strain evidence="1">Pdj_M5554</strain>
    </source>
</reference>
<dbReference type="EMBL" id="CM040992">
    <property type="protein sequence ID" value="MCJ8743363.1"/>
    <property type="molecule type" value="Genomic_DNA"/>
</dbReference>
<comment type="caution">
    <text evidence="1">The sequence shown here is derived from an EMBL/GenBank/DDBJ whole genome shotgun (WGS) entry which is preliminary data.</text>
</comment>
<keyword evidence="2" id="KW-1185">Reference proteome</keyword>
<evidence type="ECO:0000313" key="1">
    <source>
        <dbReference type="EMBL" id="MCJ8743363.1"/>
    </source>
</evidence>
<proteinExistence type="predicted"/>
<organism evidence="1 2">
    <name type="scientific">Pangasius djambal</name>
    <dbReference type="NCBI Taxonomy" id="1691987"/>
    <lineage>
        <taxon>Eukaryota</taxon>
        <taxon>Metazoa</taxon>
        <taxon>Chordata</taxon>
        <taxon>Craniata</taxon>
        <taxon>Vertebrata</taxon>
        <taxon>Euteleostomi</taxon>
        <taxon>Actinopterygii</taxon>
        <taxon>Neopterygii</taxon>
        <taxon>Teleostei</taxon>
        <taxon>Ostariophysi</taxon>
        <taxon>Siluriformes</taxon>
        <taxon>Pangasiidae</taxon>
        <taxon>Pangasius</taxon>
    </lineage>
</organism>
<evidence type="ECO:0000313" key="2">
    <source>
        <dbReference type="Proteomes" id="UP000830395"/>
    </source>
</evidence>
<dbReference type="Proteomes" id="UP000830395">
    <property type="component" value="Chromosome 18"/>
</dbReference>
<sequence length="934" mass="105638">MAAPANEHNNSDSIDVCKPRLINDNNPDTKHASEDRGCMDHVGEVVEREIGGDLKSVRKVKGLLEKLTAENKVLEMQVVTVSSAVPLRVSAALAAAEEARSKLETLLQRERVLSNTLQQHLKGAQSWTDSLGQTLGELDTLERHMKYLQCLSRIEELSDSIQQFLMTNSVWEAISAVGNMATLDMDLKESSCTHLQAFLRETLNFWHKILKDKLSSDFEEVLTQLHWPIVSPPTQSLSPLANAQELNSQLDLLVSQLISLQTSDDLISEKKEVPTRPGLPQTPPLSLPVQIMLQPLSKRFRYHFTGNRQTNSLSKPEWYLTQVLMWMGHNSNFMEEKIQPVFDRAGAKVNAKVELCRGLLTLAHEKLAHDAPRLLYDDALFCHLVDEVLQFEKELRSTHAYPSNYPGALHILLEENVFQKWLSVERKMALEKVDAMLSAEGAWSSQYKDITDMDELKAPDCAETFMTLLLVITDRYRSLPCPQAQLSFLALQRELVDDFRIRLTQVMKEESRQPLGTRYCAILNAANYISTVLSDWGDNVFFLQLQQVAVSVGEEVLGPLGATESGRLASLEGSLFEGLLALLERLRGDMLGRLLDAVMRDVKEKAQPYCRDRYCTTYSWNMNRYRSLPCPQAQLSFLALQRELVDDFRIRLTQVMKEESRQPLGTRYCAILNAANYISTVLSDWGDNVFFLQLQQVAVSVGEEVLGPLGATESGRLASLEGSLFEGLLALLERLRGDMLGRLLDAVMRDVKEKAQPYCRDRWISLPSQSDQATMSLSSSACPMLLCLRDHLLQLQQLLCLPLFQMFWQGLAERLDLFLYQDVILYNHFNEGGAAQLQFDMTRNLFPLFGHYCKRPENFFKHVKEACIILNLKVGPALLLCDVLKQEEEPEEGEASLRPQQPTPESALNELGVYKLAPSDAQILLNLRSAWLNH</sequence>
<gene>
    <name evidence="1" type="ORF">PDJAM_G00093140</name>
</gene>
<protein>
    <submittedName>
        <fullName evidence="1">Uncharacterized protein</fullName>
    </submittedName>
</protein>
<accession>A0ACC5Z6Y1</accession>